<dbReference type="InterPro" id="IPR036047">
    <property type="entry name" value="F-box-like_dom_sf"/>
</dbReference>
<dbReference type="PANTHER" id="PTHR32278">
    <property type="entry name" value="F-BOX DOMAIN-CONTAINING PROTEIN"/>
    <property type="match status" value="1"/>
</dbReference>
<organism evidence="2">
    <name type="scientific">Davidia involucrata</name>
    <name type="common">Dove tree</name>
    <dbReference type="NCBI Taxonomy" id="16924"/>
    <lineage>
        <taxon>Eukaryota</taxon>
        <taxon>Viridiplantae</taxon>
        <taxon>Streptophyta</taxon>
        <taxon>Embryophyta</taxon>
        <taxon>Tracheophyta</taxon>
        <taxon>Spermatophyta</taxon>
        <taxon>Magnoliopsida</taxon>
        <taxon>eudicotyledons</taxon>
        <taxon>Gunneridae</taxon>
        <taxon>Pentapetalae</taxon>
        <taxon>asterids</taxon>
        <taxon>Cornales</taxon>
        <taxon>Nyssaceae</taxon>
        <taxon>Davidia</taxon>
    </lineage>
</organism>
<evidence type="ECO:0000259" key="1">
    <source>
        <dbReference type="PROSITE" id="PS50181"/>
    </source>
</evidence>
<feature type="domain" description="F-box" evidence="1">
    <location>
        <begin position="3"/>
        <end position="49"/>
    </location>
</feature>
<sequence>MEGSNLNDLPKDCFCEIISLTSPSDACSWSLVSRIYRTYADSNDVWERFLPSDYKDIIGSNSNTDHPESSKALYVRLSHHPILIDDGNMSFGLEKRSGKKILMLGARKLGIIWENNANYWRWISLPESRFTEVAELVEVWWFDVRARLERRKLSEMTTYGCYLVFKETEQGWSGFDERPMELIVGLNKIKYLTWAPTERDDGWMEIEIGDFFNDDHHRDVAEVEVVVRQTSDYSRKSGIIIQGIEFRPKQ</sequence>
<dbReference type="CDD" id="cd22162">
    <property type="entry name" value="F-box_AtSKIP3-like"/>
    <property type="match status" value="1"/>
</dbReference>
<dbReference type="Pfam" id="PF14299">
    <property type="entry name" value="PP2"/>
    <property type="match status" value="1"/>
</dbReference>
<name>A0A5B7BBG2_DAVIN</name>
<dbReference type="InterPro" id="IPR025886">
    <property type="entry name" value="PP2-like"/>
</dbReference>
<dbReference type="Gene3D" id="1.20.1280.50">
    <property type="match status" value="1"/>
</dbReference>
<proteinExistence type="predicted"/>
<dbReference type="PANTHER" id="PTHR32278:SF111">
    <property type="entry name" value="F-BOX PROTEIN PP2-B12-RELATED"/>
    <property type="match status" value="1"/>
</dbReference>
<accession>A0A5B7BBG2</accession>
<dbReference type="PROSITE" id="PS50181">
    <property type="entry name" value="FBOX"/>
    <property type="match status" value="1"/>
</dbReference>
<dbReference type="InterPro" id="IPR001810">
    <property type="entry name" value="F-box_dom"/>
</dbReference>
<dbReference type="Pfam" id="PF00646">
    <property type="entry name" value="F-box"/>
    <property type="match status" value="1"/>
</dbReference>
<evidence type="ECO:0000313" key="2">
    <source>
        <dbReference type="EMBL" id="MPA65516.1"/>
    </source>
</evidence>
<protein>
    <recommendedName>
        <fullName evidence="1">F-box domain-containing protein</fullName>
    </recommendedName>
</protein>
<dbReference type="EMBL" id="GHES01034957">
    <property type="protein sequence ID" value="MPA65516.1"/>
    <property type="molecule type" value="Transcribed_RNA"/>
</dbReference>
<dbReference type="AlphaFoldDB" id="A0A5B7BBG2"/>
<dbReference type="SUPFAM" id="SSF81383">
    <property type="entry name" value="F-box domain"/>
    <property type="match status" value="1"/>
</dbReference>
<gene>
    <name evidence="2" type="ORF">Din_034957</name>
</gene>
<reference evidence="2" key="1">
    <citation type="submission" date="2019-08" db="EMBL/GenBank/DDBJ databases">
        <title>Reference gene set and small RNA set construction with multiple tissues from Davidia involucrata Baill.</title>
        <authorList>
            <person name="Yang H."/>
            <person name="Zhou C."/>
            <person name="Li G."/>
            <person name="Wang J."/>
            <person name="Gao P."/>
            <person name="Wang M."/>
            <person name="Wang R."/>
            <person name="Zhao Y."/>
        </authorList>
    </citation>
    <scope>NUCLEOTIDE SEQUENCE</scope>
    <source>
        <tissue evidence="2">Mixed with DoveR01_LX</tissue>
    </source>
</reference>